<keyword evidence="4" id="KW-1185">Reference proteome</keyword>
<sequence length="220" mass="23367">MKSALLCLIATVASLSPRPSHGFHTRSCSSRHARSSTKLHASPKPTSTDDGNPSPAAVFLKSTIAAATTFALASTSAVWAVSGGGVDYASMDITGQDFSNNNFKGKDFTQVIAKGTNFAKSNLQGCRFYKAYLVNTNFEGADVRGVSFELTSMDNANLKNINAAGAYFGQSLVDVKSMEGADFTDAQIPEKTLKLVCDREDVKGTNPDTGVETRDSLMCL</sequence>
<feature type="region of interest" description="Disordered" evidence="1">
    <location>
        <begin position="18"/>
        <end position="53"/>
    </location>
</feature>
<comment type="caution">
    <text evidence="3">The sequence shown here is derived from an EMBL/GenBank/DDBJ whole genome shotgun (WGS) entry which is preliminary data.</text>
</comment>
<dbReference type="Gene3D" id="2.160.20.80">
    <property type="entry name" value="E3 ubiquitin-protein ligase SopA"/>
    <property type="match status" value="1"/>
</dbReference>
<dbReference type="AlphaFoldDB" id="A0ABD3MYX3"/>
<feature type="chain" id="PRO_5044786733" evidence="2">
    <location>
        <begin position="23"/>
        <end position="220"/>
    </location>
</feature>
<dbReference type="EMBL" id="JALLPJ020001337">
    <property type="protein sequence ID" value="KAL3769096.1"/>
    <property type="molecule type" value="Genomic_DNA"/>
</dbReference>
<gene>
    <name evidence="3" type="ORF">ACHAWO_013116</name>
</gene>
<dbReference type="Proteomes" id="UP001530400">
    <property type="component" value="Unassembled WGS sequence"/>
</dbReference>
<feature type="compositionally biased region" description="Polar residues" evidence="1">
    <location>
        <begin position="38"/>
        <end position="51"/>
    </location>
</feature>
<dbReference type="PANTHER" id="PTHR47200">
    <property type="entry name" value="THYLAKOID LUMENAL 15 KDA PROTEIN 1, CHLOROPLASTIC"/>
    <property type="match status" value="1"/>
</dbReference>
<reference evidence="3 4" key="1">
    <citation type="submission" date="2024-10" db="EMBL/GenBank/DDBJ databases">
        <title>Updated reference genomes for cyclostephanoid diatoms.</title>
        <authorList>
            <person name="Roberts W.R."/>
            <person name="Alverson A.J."/>
        </authorList>
    </citation>
    <scope>NUCLEOTIDE SEQUENCE [LARGE SCALE GENOMIC DNA]</scope>
    <source>
        <strain evidence="3 4">AJA010-31</strain>
    </source>
</reference>
<accession>A0ABD3MYX3</accession>
<proteinExistence type="predicted"/>
<dbReference type="InterPro" id="IPR001646">
    <property type="entry name" value="5peptide_repeat"/>
</dbReference>
<evidence type="ECO:0000256" key="1">
    <source>
        <dbReference type="SAM" id="MobiDB-lite"/>
    </source>
</evidence>
<evidence type="ECO:0000313" key="3">
    <source>
        <dbReference type="EMBL" id="KAL3769096.1"/>
    </source>
</evidence>
<evidence type="ECO:0000256" key="2">
    <source>
        <dbReference type="SAM" id="SignalP"/>
    </source>
</evidence>
<name>A0ABD3MYX3_9STRA</name>
<feature type="compositionally biased region" description="Basic residues" evidence="1">
    <location>
        <begin position="21"/>
        <end position="37"/>
    </location>
</feature>
<keyword evidence="2" id="KW-0732">Signal</keyword>
<dbReference type="SUPFAM" id="SSF141571">
    <property type="entry name" value="Pentapeptide repeat-like"/>
    <property type="match status" value="1"/>
</dbReference>
<dbReference type="InterPro" id="IPR044213">
    <property type="entry name" value="At2g44920-like"/>
</dbReference>
<organism evidence="3 4">
    <name type="scientific">Cyclotella atomus</name>
    <dbReference type="NCBI Taxonomy" id="382360"/>
    <lineage>
        <taxon>Eukaryota</taxon>
        <taxon>Sar</taxon>
        <taxon>Stramenopiles</taxon>
        <taxon>Ochrophyta</taxon>
        <taxon>Bacillariophyta</taxon>
        <taxon>Coscinodiscophyceae</taxon>
        <taxon>Thalassiosirophycidae</taxon>
        <taxon>Stephanodiscales</taxon>
        <taxon>Stephanodiscaceae</taxon>
        <taxon>Cyclotella</taxon>
    </lineage>
</organism>
<dbReference type="PANTHER" id="PTHR47200:SF2">
    <property type="entry name" value="THYLAKOID LUMENAL 15 KDA PROTEIN 1, CHLOROPLASTIC"/>
    <property type="match status" value="1"/>
</dbReference>
<feature type="signal peptide" evidence="2">
    <location>
        <begin position="1"/>
        <end position="22"/>
    </location>
</feature>
<evidence type="ECO:0000313" key="4">
    <source>
        <dbReference type="Proteomes" id="UP001530400"/>
    </source>
</evidence>
<dbReference type="Pfam" id="PF00805">
    <property type="entry name" value="Pentapeptide"/>
    <property type="match status" value="2"/>
</dbReference>
<protein>
    <submittedName>
        <fullName evidence="3">Uncharacterized protein</fullName>
    </submittedName>
</protein>